<gene>
    <name evidence="3" type="ORF">F7725_006218</name>
</gene>
<reference evidence="3 4" key="1">
    <citation type="submission" date="2020-03" db="EMBL/GenBank/DDBJ databases">
        <title>Dissostichus mawsoni Genome sequencing and assembly.</title>
        <authorList>
            <person name="Park H."/>
        </authorList>
    </citation>
    <scope>NUCLEOTIDE SEQUENCE [LARGE SCALE GENOMIC DNA]</scope>
    <source>
        <strain evidence="3">DM0001</strain>
        <tissue evidence="3">Muscle</tissue>
    </source>
</reference>
<dbReference type="Proteomes" id="UP000518266">
    <property type="component" value="Unassembled WGS sequence"/>
</dbReference>
<dbReference type="PANTHER" id="PTHR47773:SF1">
    <property type="entry name" value="C2H2-TYPE DOMAIN-CONTAINING PROTEIN"/>
    <property type="match status" value="1"/>
</dbReference>
<organism evidence="3 4">
    <name type="scientific">Dissostichus mawsoni</name>
    <name type="common">Antarctic cod</name>
    <dbReference type="NCBI Taxonomy" id="36200"/>
    <lineage>
        <taxon>Eukaryota</taxon>
        <taxon>Metazoa</taxon>
        <taxon>Chordata</taxon>
        <taxon>Craniata</taxon>
        <taxon>Vertebrata</taxon>
        <taxon>Euteleostomi</taxon>
        <taxon>Actinopterygii</taxon>
        <taxon>Neopterygii</taxon>
        <taxon>Teleostei</taxon>
        <taxon>Neoteleostei</taxon>
        <taxon>Acanthomorphata</taxon>
        <taxon>Eupercaria</taxon>
        <taxon>Perciformes</taxon>
        <taxon>Notothenioidei</taxon>
        <taxon>Nototheniidae</taxon>
        <taxon>Dissostichus</taxon>
    </lineage>
</organism>
<protein>
    <recommendedName>
        <fullName evidence="2">DUF6729 domain-containing protein</fullName>
    </recommendedName>
</protein>
<evidence type="ECO:0000259" key="2">
    <source>
        <dbReference type="Pfam" id="PF20499"/>
    </source>
</evidence>
<sequence>MRVGRGEEEESRERRGGRGERVKGKDRLKKSRRKTRRISSSPILGSAGRHGNSVPSATLSTSQLKASLVEAPALPVKRLVPLPKELMFLMPEPSAPTETNITVPVAPEISAEPCQPTLHPPAAPTQSQPLPRPSTVPSCPPPPQLPAYNQDVSHWNCSPQQRVWMKMELQSMGLWPGSVPVRNPLKMLSLWRGPPQPELIDSVYDFPCVKYFQLHPFFIWKPENDNLMGRLRNNYTLPCIDGCAQPQIASAGVGRPCVIVGTTGQYYLLSSRLCCKVCRKRWYADNPSWLEKLPKRFTNLLPAVLTYKKAICKSVLDELRRSGKSPTDMAKQNTELMHLKYERADLAYLLSCKNIMDEYGDADGWNGISVSAHYLTDCLLHEYKHQQGAITKLLQGTFGQAFRSDHTRKVARKVTFSSGTMSSYAVMNENWMILSWVMVQSETEKSLKPVYQGLEQRYRTAAVEKAQYHWVDRDCCATFRVSESCEGEHLNWDAWMTSDAIAAQATSGNVLNTCASRSNFNANMLIKLDLFHCLRRLMRECVSEHHPLYSSFAQFLSEAFSVVNQEDLQRLKDAYAFCGIQPANPTKPHIREHCRIRIPHPEELIKRVEGVFQHFHLATDPNGHRLFKAFMLKCWRIQRIHILRGCLSDPEVEGGIMYRHGGTLQLNHVPGEGAKVPVWIPIRGTSQQEGYHFHQAQWVTGTRVSTELFQAQAMTGVARWNYQRLVDLKQPDVKLPAVFDPALMGEINAVSQQVFGHVKYPAFPLPNRDTGEKFGLEYVEPDCRPVPLDWDKHRSKADSTQALDTPPQSSNPTAQSELLQPPSIPPTKLFQFPANPPSVKQDVTAGTTPEPHRARTFVFLDINEYLSFVVIENMSEVSASAVLANCGSHWTCETGGRVFVLDHKRWTGPMKQAVDNLLNKHHGLKDMLKLVDKDYAALVLDSCTDPNSMLHPTKNTTFQASEHQLLHKHQPGETTRRQVLWDSLTEGSETTSVPVVTMPVAVFNPTPPVQTPATPPVQTPATPLTLEHVENFVRNIMANSSNNNNNNKRNRQKGVFPAASQRPALKMMALPSTTSTCRHCQILLLLHQRLTDPKMPFGDFAETAFFPRELEAMKQRVEARVQQKIKNAEPEHKGRKCGFCRMELKQGPNSPHIHTGFPGVAGKYVYCPDKVLSLYRDQGMEKQMTWKNFKESVFYEAEKGK</sequence>
<proteinExistence type="predicted"/>
<evidence type="ECO:0000313" key="4">
    <source>
        <dbReference type="Proteomes" id="UP000518266"/>
    </source>
</evidence>
<name>A0A7J5YUI1_DISMA</name>
<dbReference type="AlphaFoldDB" id="A0A7J5YUI1"/>
<feature type="compositionally biased region" description="Polar residues" evidence="1">
    <location>
        <begin position="798"/>
        <end position="818"/>
    </location>
</feature>
<feature type="domain" description="DUF6729" evidence="2">
    <location>
        <begin position="186"/>
        <end position="358"/>
    </location>
</feature>
<dbReference type="OrthoDB" id="8931359at2759"/>
<keyword evidence="4" id="KW-1185">Reference proteome</keyword>
<feature type="region of interest" description="Disordered" evidence="1">
    <location>
        <begin position="111"/>
        <end position="145"/>
    </location>
</feature>
<evidence type="ECO:0000256" key="1">
    <source>
        <dbReference type="SAM" id="MobiDB-lite"/>
    </source>
</evidence>
<feature type="region of interest" description="Disordered" evidence="1">
    <location>
        <begin position="1"/>
        <end position="58"/>
    </location>
</feature>
<accession>A0A7J5YUI1</accession>
<dbReference type="Pfam" id="PF20499">
    <property type="entry name" value="DUF6729"/>
    <property type="match status" value="1"/>
</dbReference>
<evidence type="ECO:0000313" key="3">
    <source>
        <dbReference type="EMBL" id="KAF3852863.1"/>
    </source>
</evidence>
<comment type="caution">
    <text evidence="3">The sequence shown here is derived from an EMBL/GenBank/DDBJ whole genome shotgun (WGS) entry which is preliminary data.</text>
</comment>
<feature type="compositionally biased region" description="Basic residues" evidence="1">
    <location>
        <begin position="26"/>
        <end position="37"/>
    </location>
</feature>
<feature type="compositionally biased region" description="Pro residues" evidence="1">
    <location>
        <begin position="130"/>
        <end position="145"/>
    </location>
</feature>
<dbReference type="EMBL" id="JAAKFY010000009">
    <property type="protein sequence ID" value="KAF3852863.1"/>
    <property type="molecule type" value="Genomic_DNA"/>
</dbReference>
<feature type="compositionally biased region" description="Basic and acidic residues" evidence="1">
    <location>
        <begin position="1"/>
        <end position="25"/>
    </location>
</feature>
<dbReference type="InterPro" id="IPR046616">
    <property type="entry name" value="DUF6729"/>
</dbReference>
<feature type="region of interest" description="Disordered" evidence="1">
    <location>
        <begin position="796"/>
        <end position="848"/>
    </location>
</feature>
<dbReference type="PANTHER" id="PTHR47773">
    <property type="entry name" value="SI:DKEY-9I5.2-RELATED"/>
    <property type="match status" value="1"/>
</dbReference>